<feature type="region of interest" description="Disordered" evidence="1">
    <location>
        <begin position="271"/>
        <end position="365"/>
    </location>
</feature>
<sequence>VGQRLQPSLPRLRRPLHPGAARSVAPDHLPAGQPVRDDRHGAGDRDDARLRPALALCRLVPGSARPRNRRRHRGGDRPPGRHDPDAAARRHLPCRRWLGGGRGRGCGALRPASLRHRHDDGRHQEFLALRDGARRRHRGRHLHGLDHRGRKTQRQHERQADPAAEPPPSQHRARRGAPVPDLVAGPGREPPRLLAHRPRLVRARRHPHHPDRRRRHAGRGLDAQLLFGLGRRRHRLHPRQPGLDHHRRARRLVGRHPVLHHVPGHEPKLCLRHPRRVRRRNDGRLGGGRDPAREAGLGRRRRLHHEERRKGDHRAGLRHGGRPGPARAARDGGPAQERGRAGQIRHSPGRGPDARPYERAARGSQ</sequence>
<dbReference type="EMBL" id="CADCUC010000074">
    <property type="protein sequence ID" value="CAA9310089.1"/>
    <property type="molecule type" value="Genomic_DNA"/>
</dbReference>
<feature type="compositionally biased region" description="Basic and acidic residues" evidence="1">
    <location>
        <begin position="304"/>
        <end position="315"/>
    </location>
</feature>
<evidence type="ECO:0000313" key="2">
    <source>
        <dbReference type="EMBL" id="CAA9310089.1"/>
    </source>
</evidence>
<feature type="non-terminal residue" evidence="2">
    <location>
        <position position="1"/>
    </location>
</feature>
<protein>
    <submittedName>
        <fullName evidence="2">NAD(P) transhydrogenase subunit beta</fullName>
        <ecNumber evidence="2">1.6.1.2</ecNumber>
    </submittedName>
</protein>
<feature type="compositionally biased region" description="Basic and acidic residues" evidence="1">
    <location>
        <begin position="35"/>
        <end position="50"/>
    </location>
</feature>
<feature type="region of interest" description="Disordered" evidence="1">
    <location>
        <begin position="128"/>
        <end position="192"/>
    </location>
</feature>
<evidence type="ECO:0000256" key="1">
    <source>
        <dbReference type="SAM" id="MobiDB-lite"/>
    </source>
</evidence>
<gene>
    <name evidence="2" type="ORF">AVDCRST_MAG90-383</name>
</gene>
<feature type="compositionally biased region" description="Basic residues" evidence="1">
    <location>
        <begin position="133"/>
        <end position="153"/>
    </location>
</feature>
<dbReference type="AlphaFoldDB" id="A0A6J4KS31"/>
<accession>A0A6J4KS31</accession>
<feature type="compositionally biased region" description="Basic residues" evidence="1">
    <location>
        <begin position="271"/>
        <end position="281"/>
    </location>
</feature>
<feature type="compositionally biased region" description="Basic and acidic residues" evidence="1">
    <location>
        <begin position="75"/>
        <end position="88"/>
    </location>
</feature>
<organism evidence="2">
    <name type="scientific">uncultured Microvirga sp</name>
    <dbReference type="NCBI Taxonomy" id="412392"/>
    <lineage>
        <taxon>Bacteria</taxon>
        <taxon>Pseudomonadati</taxon>
        <taxon>Pseudomonadota</taxon>
        <taxon>Alphaproteobacteria</taxon>
        <taxon>Hyphomicrobiales</taxon>
        <taxon>Methylobacteriaceae</taxon>
        <taxon>Microvirga</taxon>
        <taxon>environmental samples</taxon>
    </lineage>
</organism>
<name>A0A6J4KS31_9HYPH</name>
<feature type="non-terminal residue" evidence="2">
    <location>
        <position position="365"/>
    </location>
</feature>
<feature type="compositionally biased region" description="Basic and acidic residues" evidence="1">
    <location>
        <begin position="352"/>
        <end position="365"/>
    </location>
</feature>
<reference evidence="2" key="1">
    <citation type="submission" date="2020-02" db="EMBL/GenBank/DDBJ databases">
        <authorList>
            <person name="Meier V. D."/>
        </authorList>
    </citation>
    <scope>NUCLEOTIDE SEQUENCE</scope>
    <source>
        <strain evidence="2">AVDCRST_MAG90</strain>
    </source>
</reference>
<feature type="compositionally biased region" description="Low complexity" evidence="1">
    <location>
        <begin position="324"/>
        <end position="335"/>
    </location>
</feature>
<feature type="compositionally biased region" description="Low complexity" evidence="1">
    <location>
        <begin position="1"/>
        <end position="10"/>
    </location>
</feature>
<keyword evidence="2" id="KW-0560">Oxidoreductase</keyword>
<feature type="region of interest" description="Disordered" evidence="1">
    <location>
        <begin position="1"/>
        <end position="89"/>
    </location>
</feature>
<dbReference type="GO" id="GO:0016491">
    <property type="term" value="F:oxidoreductase activity"/>
    <property type="evidence" value="ECO:0007669"/>
    <property type="project" value="UniProtKB-KW"/>
</dbReference>
<proteinExistence type="predicted"/>
<dbReference type="EC" id="1.6.1.2" evidence="2"/>